<feature type="domain" description="SAICAR synthetase/ADE2 N-terminal" evidence="9">
    <location>
        <begin position="16"/>
        <end position="263"/>
    </location>
</feature>
<keyword evidence="3 8" id="KW-0436">Ligase</keyword>
<dbReference type="PANTHER" id="PTHR43700">
    <property type="entry name" value="PHOSPHORIBOSYLAMINOIMIDAZOLE-SUCCINOCARBOXAMIDE SYNTHASE"/>
    <property type="match status" value="1"/>
</dbReference>
<sequence>MGKAVYETNIEGLKLLGRGKVRDIYDLGDRLLIVATDRISAFDVVMPDPIPDKGRILTMLSLFWLDYLRDVCPNHLISAEVRDFPHQCREYEDLLRGRTMLVKKARVFPVECIVRGYIIGSGWKDYQKNGTVCGITLPKGLKLAEKLPEPIFTPSTKAEQGLHDENITFDEMVNIVGKDIAERLRDLSIELYKRASDYAEKRGIIIADTKFEFGLVDGEITLVDEVLTPDSSRFWPKDTYRVGTNPESFDKQYVRDFLIGSGWKPGEPAPHFPEEVIENTRRRYLEALVRLSGKGLDDR</sequence>
<dbReference type="InterPro" id="IPR001636">
    <property type="entry name" value="SAICAR_synth"/>
</dbReference>
<keyword evidence="11" id="KW-1185">Reference proteome</keyword>
<evidence type="ECO:0000256" key="8">
    <source>
        <dbReference type="HAMAP-Rule" id="MF_00137"/>
    </source>
</evidence>
<evidence type="ECO:0000256" key="5">
    <source>
        <dbReference type="ARBA" id="ARBA00022755"/>
    </source>
</evidence>
<dbReference type="AlphaFoldDB" id="A0A1I4TC89"/>
<keyword evidence="5 8" id="KW-0658">Purine biosynthesis</keyword>
<dbReference type="SUPFAM" id="SSF56104">
    <property type="entry name" value="SAICAR synthase-like"/>
    <property type="match status" value="1"/>
</dbReference>
<dbReference type="GO" id="GO:0006189">
    <property type="term" value="P:'de novo' IMP biosynthetic process"/>
    <property type="evidence" value="ECO:0007669"/>
    <property type="project" value="UniProtKB-UniRule"/>
</dbReference>
<proteinExistence type="inferred from homology"/>
<dbReference type="InterPro" id="IPR018236">
    <property type="entry name" value="SAICAR_synthetase_CS"/>
</dbReference>
<evidence type="ECO:0000256" key="2">
    <source>
        <dbReference type="ARBA" id="ARBA00010190"/>
    </source>
</evidence>
<evidence type="ECO:0000256" key="1">
    <source>
        <dbReference type="ARBA" id="ARBA00004672"/>
    </source>
</evidence>
<dbReference type="PROSITE" id="PS01057">
    <property type="entry name" value="SAICAR_SYNTHETASE_1"/>
    <property type="match status" value="1"/>
</dbReference>
<evidence type="ECO:0000256" key="7">
    <source>
        <dbReference type="ARBA" id="ARBA00048475"/>
    </source>
</evidence>
<dbReference type="GO" id="GO:0005524">
    <property type="term" value="F:ATP binding"/>
    <property type="evidence" value="ECO:0007669"/>
    <property type="project" value="UniProtKB-KW"/>
</dbReference>
<dbReference type="Gene3D" id="3.30.470.20">
    <property type="entry name" value="ATP-grasp fold, B domain"/>
    <property type="match status" value="1"/>
</dbReference>
<gene>
    <name evidence="8" type="primary">purC</name>
    <name evidence="10" type="ORF">SAMN05660836_01336</name>
</gene>
<dbReference type="RefSeq" id="WP_093394448.1">
    <property type="nucleotide sequence ID" value="NZ_FOUU01000003.1"/>
</dbReference>
<dbReference type="HAMAP" id="MF_00137">
    <property type="entry name" value="SAICAR_synth"/>
    <property type="match status" value="1"/>
</dbReference>
<dbReference type="STRING" id="39841.SAMN05660836_01336"/>
<dbReference type="UniPathway" id="UPA00074">
    <property type="reaction ID" value="UER00131"/>
</dbReference>
<keyword evidence="4 8" id="KW-0547">Nucleotide-binding</keyword>
<comment type="similarity">
    <text evidence="2 8">Belongs to the SAICAR synthetase family.</text>
</comment>
<evidence type="ECO:0000256" key="3">
    <source>
        <dbReference type="ARBA" id="ARBA00022598"/>
    </source>
</evidence>
<dbReference type="NCBIfam" id="TIGR00081">
    <property type="entry name" value="purC"/>
    <property type="match status" value="1"/>
</dbReference>
<evidence type="ECO:0000313" key="10">
    <source>
        <dbReference type="EMBL" id="SFM74233.1"/>
    </source>
</evidence>
<comment type="catalytic activity">
    <reaction evidence="7 8">
        <text>5-amino-1-(5-phospho-D-ribosyl)imidazole-4-carboxylate + L-aspartate + ATP = (2S)-2-[5-amino-1-(5-phospho-beta-D-ribosyl)imidazole-4-carboxamido]succinate + ADP + phosphate + 2 H(+)</text>
        <dbReference type="Rhea" id="RHEA:22628"/>
        <dbReference type="ChEBI" id="CHEBI:15378"/>
        <dbReference type="ChEBI" id="CHEBI:29991"/>
        <dbReference type="ChEBI" id="CHEBI:30616"/>
        <dbReference type="ChEBI" id="CHEBI:43474"/>
        <dbReference type="ChEBI" id="CHEBI:58443"/>
        <dbReference type="ChEBI" id="CHEBI:77657"/>
        <dbReference type="ChEBI" id="CHEBI:456216"/>
        <dbReference type="EC" id="6.3.2.6"/>
    </reaction>
</comment>
<dbReference type="OrthoDB" id="9801549at2"/>
<evidence type="ECO:0000259" key="9">
    <source>
        <dbReference type="Pfam" id="PF01259"/>
    </source>
</evidence>
<reference evidence="11" key="1">
    <citation type="submission" date="2016-10" db="EMBL/GenBank/DDBJ databases">
        <authorList>
            <person name="Varghese N."/>
            <person name="Submissions S."/>
        </authorList>
    </citation>
    <scope>NUCLEOTIDE SEQUENCE [LARGE SCALE GENOMIC DNA]</scope>
    <source>
        <strain evidence="11">DSM 9990</strain>
    </source>
</reference>
<dbReference type="FunFam" id="3.30.470.20:FF:000015">
    <property type="entry name" value="Phosphoribosylaminoimidazole-succinocarboxamide synthase"/>
    <property type="match status" value="1"/>
</dbReference>
<dbReference type="CDD" id="cd01414">
    <property type="entry name" value="SAICAR_synt_Sc"/>
    <property type="match status" value="1"/>
</dbReference>
<keyword evidence="6 8" id="KW-0067">ATP-binding</keyword>
<evidence type="ECO:0000256" key="6">
    <source>
        <dbReference type="ARBA" id="ARBA00022840"/>
    </source>
</evidence>
<dbReference type="NCBIfam" id="NF010568">
    <property type="entry name" value="PRK13961.1"/>
    <property type="match status" value="1"/>
</dbReference>
<dbReference type="InterPro" id="IPR028923">
    <property type="entry name" value="SAICAR_synt/ADE2_N"/>
</dbReference>
<dbReference type="GO" id="GO:0004639">
    <property type="term" value="F:phosphoribosylaminoimidazolesuccinocarboxamide synthase activity"/>
    <property type="evidence" value="ECO:0007669"/>
    <property type="project" value="UniProtKB-UniRule"/>
</dbReference>
<dbReference type="PANTHER" id="PTHR43700:SF1">
    <property type="entry name" value="PHOSPHORIBOSYLAMINOIMIDAZOLE-SUCCINOCARBOXAMIDE SYNTHASE"/>
    <property type="match status" value="1"/>
</dbReference>
<evidence type="ECO:0000256" key="4">
    <source>
        <dbReference type="ARBA" id="ARBA00022741"/>
    </source>
</evidence>
<dbReference type="Gene3D" id="3.30.200.20">
    <property type="entry name" value="Phosphorylase Kinase, domain 1"/>
    <property type="match status" value="1"/>
</dbReference>
<comment type="pathway">
    <text evidence="1 8">Purine metabolism; IMP biosynthesis via de novo pathway; 5-amino-1-(5-phospho-D-ribosyl)imidazole-4-carboxamide from 5-amino-1-(5-phospho-D-ribosyl)imidazole-4-carboxylate: step 1/2.</text>
</comment>
<evidence type="ECO:0000313" key="11">
    <source>
        <dbReference type="Proteomes" id="UP000199611"/>
    </source>
</evidence>
<dbReference type="GO" id="GO:0005737">
    <property type="term" value="C:cytoplasm"/>
    <property type="evidence" value="ECO:0007669"/>
    <property type="project" value="TreeGrafter"/>
</dbReference>
<name>A0A1I4TC89_9BACT</name>
<organism evidence="10 11">
    <name type="scientific">Thermodesulforhabdus norvegica</name>
    <dbReference type="NCBI Taxonomy" id="39841"/>
    <lineage>
        <taxon>Bacteria</taxon>
        <taxon>Pseudomonadati</taxon>
        <taxon>Thermodesulfobacteriota</taxon>
        <taxon>Syntrophobacteria</taxon>
        <taxon>Syntrophobacterales</taxon>
        <taxon>Thermodesulforhabdaceae</taxon>
        <taxon>Thermodesulforhabdus</taxon>
    </lineage>
</organism>
<accession>A0A1I4TC89</accession>
<protein>
    <recommendedName>
        <fullName evidence="8">Phosphoribosylaminoimidazole-succinocarboxamide synthase</fullName>
        <ecNumber evidence="8">6.3.2.6</ecNumber>
    </recommendedName>
    <alternativeName>
        <fullName evidence="8">SAICAR synthetase</fullName>
    </alternativeName>
</protein>
<dbReference type="Pfam" id="PF01259">
    <property type="entry name" value="SAICAR_synt"/>
    <property type="match status" value="1"/>
</dbReference>
<dbReference type="EC" id="6.3.2.6" evidence="8"/>
<dbReference type="PROSITE" id="PS01058">
    <property type="entry name" value="SAICAR_SYNTHETASE_2"/>
    <property type="match status" value="1"/>
</dbReference>
<dbReference type="EMBL" id="FOUU01000003">
    <property type="protein sequence ID" value="SFM74233.1"/>
    <property type="molecule type" value="Genomic_DNA"/>
</dbReference>
<dbReference type="Proteomes" id="UP000199611">
    <property type="component" value="Unassembled WGS sequence"/>
</dbReference>